<dbReference type="EMBL" id="MU795639">
    <property type="protein sequence ID" value="KAJ3805252.1"/>
    <property type="molecule type" value="Genomic_DNA"/>
</dbReference>
<dbReference type="Proteomes" id="UP001163835">
    <property type="component" value="Unassembled WGS sequence"/>
</dbReference>
<reference evidence="1" key="1">
    <citation type="submission" date="2022-09" db="EMBL/GenBank/DDBJ databases">
        <title>A Global Phylogenomic Analysis of the Shiitake Genus Lentinula.</title>
        <authorList>
            <consortium name="DOE Joint Genome Institute"/>
            <person name="Sierra-Patev S."/>
            <person name="Min B."/>
            <person name="Naranjo-Ortiz M."/>
            <person name="Looney B."/>
            <person name="Konkel Z."/>
            <person name="Slot J.C."/>
            <person name="Sakamoto Y."/>
            <person name="Steenwyk J.L."/>
            <person name="Rokas A."/>
            <person name="Carro J."/>
            <person name="Camarero S."/>
            <person name="Ferreira P."/>
            <person name="Molpeceres G."/>
            <person name="Ruiz-Duenas F.J."/>
            <person name="Serrano A."/>
            <person name="Henrissat B."/>
            <person name="Drula E."/>
            <person name="Hughes K.W."/>
            <person name="Mata J.L."/>
            <person name="Ishikawa N.K."/>
            <person name="Vargas-Isla R."/>
            <person name="Ushijima S."/>
            <person name="Smith C.A."/>
            <person name="Ahrendt S."/>
            <person name="Andreopoulos W."/>
            <person name="He G."/>
            <person name="Labutti K."/>
            <person name="Lipzen A."/>
            <person name="Ng V."/>
            <person name="Riley R."/>
            <person name="Sandor L."/>
            <person name="Barry K."/>
            <person name="Martinez A.T."/>
            <person name="Xiao Y."/>
            <person name="Gibbons J.G."/>
            <person name="Terashima K."/>
            <person name="Grigoriev I.V."/>
            <person name="Hibbett D.S."/>
        </authorList>
    </citation>
    <scope>NUCLEOTIDE SEQUENCE</scope>
    <source>
        <strain evidence="1">TMI1499</strain>
    </source>
</reference>
<evidence type="ECO:0000313" key="1">
    <source>
        <dbReference type="EMBL" id="KAJ3805252.1"/>
    </source>
</evidence>
<evidence type="ECO:0000313" key="2">
    <source>
        <dbReference type="Proteomes" id="UP001163835"/>
    </source>
</evidence>
<comment type="caution">
    <text evidence="1">The sequence shown here is derived from an EMBL/GenBank/DDBJ whole genome shotgun (WGS) entry which is preliminary data.</text>
</comment>
<organism evidence="1 2">
    <name type="scientific">Lentinula aff. lateritia</name>
    <dbReference type="NCBI Taxonomy" id="2804960"/>
    <lineage>
        <taxon>Eukaryota</taxon>
        <taxon>Fungi</taxon>
        <taxon>Dikarya</taxon>
        <taxon>Basidiomycota</taxon>
        <taxon>Agaricomycotina</taxon>
        <taxon>Agaricomycetes</taxon>
        <taxon>Agaricomycetidae</taxon>
        <taxon>Agaricales</taxon>
        <taxon>Marasmiineae</taxon>
        <taxon>Omphalotaceae</taxon>
        <taxon>Lentinula</taxon>
    </lineage>
</organism>
<name>A0ACC1TKW8_9AGAR</name>
<keyword evidence="2" id="KW-1185">Reference proteome</keyword>
<proteinExistence type="predicted"/>
<protein>
    <submittedName>
        <fullName evidence="1">Uncharacterized protein</fullName>
    </submittedName>
</protein>
<gene>
    <name evidence="1" type="ORF">F5876DRAFT_91577</name>
</gene>
<accession>A0ACC1TKW8</accession>
<sequence length="604" mass="68965">MSVAESSVYMTPLPRPPANVVLDKIALDTVRKNPHLFNITTPINPNQVFVESVSSCNKPNTPIILDRTHILHDPQHFSFACEQRDKEIVERHFSPTFCSLLPGMQCVPVVVVLKPHSNKFCLAVDHSAEPFALNSLIDRRDVKVKLDNLHNVGAALIFFKSNVSAAYLVSFGDGYNVDHLFGSFMALVLWIAIYVKFIKGLFTWVDDTLAYYAPYADFYPAQQTRLLEFWDEIDLPHDKPKQEWGLELLILGFDVDPNAMTMTMPAIQNLLLLGILLWFVEKLDVSDGVRMLDNEEWGLEEAELVIYCDACPTGMGYWFCCDSRLLGYQCAVPRPDDTEKPIFYYKAPMVVSSILHAIELSTVHHVFVFTDNTNMVDMFHALKAKQLYSPLLLTAIDHSICSNLQFRIVHIPGDENDIADVLSRFDYAHILQLVPSMEIYNFTPPQLVWSREHLLHKQNIALGNILEPSSLSLYTSAVQSYVTFCCTHDFSIDPTTDTLSFYIIYIHHFIKPKSVSSYLSGICNQLEVFYPNIYRNCAYPIDFWKVIMRLSFIVNDGQIKFNLPMRKADYTFEVYHIIIKATPDSDDPVTIIAVFQLTTFMSML</sequence>